<reference evidence="3" key="1">
    <citation type="submission" date="2018-11" db="EMBL/GenBank/DDBJ databases">
        <title>Shewanella sp. M2.</title>
        <authorList>
            <person name="Hwang Y.J."/>
            <person name="Hwang C.Y."/>
        </authorList>
    </citation>
    <scope>NUCLEOTIDE SEQUENCE [LARGE SCALE GENOMIC DNA]</scope>
    <source>
        <strain evidence="3">LMG 19866</strain>
    </source>
</reference>
<evidence type="ECO:0000256" key="1">
    <source>
        <dbReference type="SAM" id="Phobius"/>
    </source>
</evidence>
<organism evidence="2 3">
    <name type="scientific">Shewanella livingstonensis</name>
    <dbReference type="NCBI Taxonomy" id="150120"/>
    <lineage>
        <taxon>Bacteria</taxon>
        <taxon>Pseudomonadati</taxon>
        <taxon>Pseudomonadota</taxon>
        <taxon>Gammaproteobacteria</taxon>
        <taxon>Alteromonadales</taxon>
        <taxon>Shewanellaceae</taxon>
        <taxon>Shewanella</taxon>
    </lineage>
</organism>
<gene>
    <name evidence="2" type="ORF">EGC82_20425</name>
</gene>
<dbReference type="OrthoDB" id="8704084at2"/>
<dbReference type="KEGG" id="slj:EGC82_20425"/>
<feature type="transmembrane region" description="Helical" evidence="1">
    <location>
        <begin position="30"/>
        <end position="48"/>
    </location>
</feature>
<evidence type="ECO:0000313" key="2">
    <source>
        <dbReference type="EMBL" id="AZG74905.1"/>
    </source>
</evidence>
<dbReference type="EMBL" id="CP034015">
    <property type="protein sequence ID" value="AZG74905.1"/>
    <property type="molecule type" value="Genomic_DNA"/>
</dbReference>
<keyword evidence="3" id="KW-1185">Reference proteome</keyword>
<evidence type="ECO:0000313" key="3">
    <source>
        <dbReference type="Proteomes" id="UP000278035"/>
    </source>
</evidence>
<protein>
    <recommendedName>
        <fullName evidence="4">DUF5683 domain-containing protein</fullName>
    </recommendedName>
</protein>
<dbReference type="AlphaFoldDB" id="A0A3G8M0N6"/>
<feature type="transmembrane region" description="Helical" evidence="1">
    <location>
        <begin position="89"/>
        <end position="109"/>
    </location>
</feature>
<feature type="transmembrane region" description="Helical" evidence="1">
    <location>
        <begin position="6"/>
        <end position="23"/>
    </location>
</feature>
<name>A0A3G8M0N6_9GAMM</name>
<keyword evidence="1" id="KW-0472">Membrane</keyword>
<evidence type="ECO:0008006" key="4">
    <source>
        <dbReference type="Google" id="ProtNLM"/>
    </source>
</evidence>
<keyword evidence="1" id="KW-1133">Transmembrane helix</keyword>
<dbReference type="Proteomes" id="UP000278035">
    <property type="component" value="Chromosome"/>
</dbReference>
<dbReference type="RefSeq" id="WP_124732373.1">
    <property type="nucleotide sequence ID" value="NZ_CBCSKC010000035.1"/>
</dbReference>
<keyword evidence="1" id="KW-0812">Transmembrane</keyword>
<sequence>MKKSIYAALLSGIICPGSGQLWLGKKRLGWGFICVSLVCVLVIMNQIISQAQVIAEQILAGDIGNDLASIYAAVSDVALNTASSSMSTLTWVFLTNWGLSIISAFWLGAQQDKQLKRQTHIDTETDTAPKNKTAK</sequence>
<proteinExistence type="predicted"/>
<accession>A0A3G8M0N6</accession>